<dbReference type="InterPro" id="IPR017246">
    <property type="entry name" value="Snapin"/>
</dbReference>
<keyword evidence="2" id="KW-0175">Coiled coil</keyword>
<evidence type="ECO:0000256" key="2">
    <source>
        <dbReference type="ARBA" id="ARBA00023054"/>
    </source>
</evidence>
<evidence type="ECO:0000256" key="1">
    <source>
        <dbReference type="ARBA" id="ARBA00006111"/>
    </source>
</evidence>
<evidence type="ECO:0000313" key="4">
    <source>
        <dbReference type="EMBL" id="ORX46934.1"/>
    </source>
</evidence>
<dbReference type="GO" id="GO:0032418">
    <property type="term" value="P:lysosome localization"/>
    <property type="evidence" value="ECO:0007669"/>
    <property type="project" value="TreeGrafter"/>
</dbReference>
<dbReference type="GO" id="GO:0000149">
    <property type="term" value="F:SNARE binding"/>
    <property type="evidence" value="ECO:0007669"/>
    <property type="project" value="TreeGrafter"/>
</dbReference>
<reference evidence="4 5" key="1">
    <citation type="submission" date="2016-08" db="EMBL/GenBank/DDBJ databases">
        <title>Genomes of anaerobic fungi encode conserved fungal cellulosomes for biomass hydrolysis.</title>
        <authorList>
            <consortium name="DOE Joint Genome Institute"/>
            <person name="Haitjema C.H."/>
            <person name="Gilmore S.P."/>
            <person name="Henske J.K."/>
            <person name="Solomon K.V."/>
            <person name="De Groot R."/>
            <person name="Kuo A."/>
            <person name="Mondo S.J."/>
            <person name="Salamov A.A."/>
            <person name="Labutti K."/>
            <person name="Zhao Z."/>
            <person name="Chiniquy J."/>
            <person name="Barry K."/>
            <person name="Brewer H.M."/>
            <person name="Purvine S.O."/>
            <person name="Wright A.T."/>
            <person name="Boxma B."/>
            <person name="Van Alen T."/>
            <person name="Hackstein J.H."/>
            <person name="Baker S.E."/>
            <person name="Grigoriev I.V."/>
            <person name="O'Malley M.A."/>
        </authorList>
    </citation>
    <scope>NUCLEOTIDE SEQUENCE [LARGE SCALE GENOMIC DNA]</scope>
    <source>
        <strain evidence="5">finn</strain>
    </source>
</reference>
<dbReference type="PANTHER" id="PTHR31305:SF2">
    <property type="entry name" value="SNARE-ASSOCIATED PROTEIN SNAPIN"/>
    <property type="match status" value="1"/>
</dbReference>
<evidence type="ECO:0000313" key="5">
    <source>
        <dbReference type="Proteomes" id="UP000193719"/>
    </source>
</evidence>
<accession>A0A1Y1V5P4</accession>
<name>A0A1Y1V5P4_9FUNG</name>
<dbReference type="GO" id="GO:0006886">
    <property type="term" value="P:intracellular protein transport"/>
    <property type="evidence" value="ECO:0007669"/>
    <property type="project" value="InterPro"/>
</dbReference>
<dbReference type="EMBL" id="MCFH01000033">
    <property type="protein sequence ID" value="ORX46934.1"/>
    <property type="molecule type" value="Genomic_DNA"/>
</dbReference>
<proteinExistence type="inferred from homology"/>
<keyword evidence="5" id="KW-1185">Reference proteome</keyword>
<dbReference type="AlphaFoldDB" id="A0A1Y1V5P4"/>
<evidence type="ECO:0000256" key="3">
    <source>
        <dbReference type="ARBA" id="ARBA00033330"/>
    </source>
</evidence>
<dbReference type="GO" id="GO:0031083">
    <property type="term" value="C:BLOC-1 complex"/>
    <property type="evidence" value="ECO:0007669"/>
    <property type="project" value="InterPro"/>
</dbReference>
<dbReference type="OrthoDB" id="5399166at2759"/>
<protein>
    <recommendedName>
        <fullName evidence="3">Biogenesis of lysosome-related organelles complex 1 subunit 7</fullName>
    </recommendedName>
</protein>
<dbReference type="InterPro" id="IPR028119">
    <property type="entry name" value="Snapin/Pallidin/Snn1"/>
</dbReference>
<dbReference type="STRING" id="1754191.A0A1Y1V5P4"/>
<comment type="caution">
    <text evidence="4">The sequence shown here is derived from an EMBL/GenBank/DDBJ whole genome shotgun (WGS) entry which is preliminary data.</text>
</comment>
<organism evidence="4 5">
    <name type="scientific">Piromyces finnis</name>
    <dbReference type="NCBI Taxonomy" id="1754191"/>
    <lineage>
        <taxon>Eukaryota</taxon>
        <taxon>Fungi</taxon>
        <taxon>Fungi incertae sedis</taxon>
        <taxon>Chytridiomycota</taxon>
        <taxon>Chytridiomycota incertae sedis</taxon>
        <taxon>Neocallimastigomycetes</taxon>
        <taxon>Neocallimastigales</taxon>
        <taxon>Neocallimastigaceae</taxon>
        <taxon>Piromyces</taxon>
    </lineage>
</organism>
<dbReference type="PANTHER" id="PTHR31305">
    <property type="entry name" value="SNARE-ASSOCIATED PROTEIN SNAPIN"/>
    <property type="match status" value="1"/>
</dbReference>
<dbReference type="Proteomes" id="UP000193719">
    <property type="component" value="Unassembled WGS sequence"/>
</dbReference>
<dbReference type="Pfam" id="PF14712">
    <property type="entry name" value="Snapin_Pallidin"/>
    <property type="match status" value="1"/>
</dbReference>
<dbReference type="GO" id="GO:0099078">
    <property type="term" value="C:BORC complex"/>
    <property type="evidence" value="ECO:0007669"/>
    <property type="project" value="TreeGrafter"/>
</dbReference>
<sequence>MSTSSTNNNNLITDCLTSEPVTEPVHSSPKAMEETKNNIMQKVTPLIQELDMQVVGVRLSQLELYKEIERLSAELQLCQDLPEMPQVSDGIQRLQNLQKRIQTINKTLRVVQDRLNRVANINNIQ</sequence>
<reference evidence="4 5" key="2">
    <citation type="submission" date="2016-08" db="EMBL/GenBank/DDBJ databases">
        <title>Pervasive Adenine N6-methylation of Active Genes in Fungi.</title>
        <authorList>
            <consortium name="DOE Joint Genome Institute"/>
            <person name="Mondo S.J."/>
            <person name="Dannebaum R.O."/>
            <person name="Kuo R.C."/>
            <person name="Labutti K."/>
            <person name="Haridas S."/>
            <person name="Kuo A."/>
            <person name="Salamov A."/>
            <person name="Ahrendt S.R."/>
            <person name="Lipzen A."/>
            <person name="Sullivan W."/>
            <person name="Andreopoulos W.B."/>
            <person name="Clum A."/>
            <person name="Lindquist E."/>
            <person name="Daum C."/>
            <person name="Ramamoorthy G.K."/>
            <person name="Gryganskyi A."/>
            <person name="Culley D."/>
            <person name="Magnuson J.K."/>
            <person name="James T.Y."/>
            <person name="O'Malley M.A."/>
            <person name="Stajich J.E."/>
            <person name="Spatafora J.W."/>
            <person name="Visel A."/>
            <person name="Grigoriev I.V."/>
        </authorList>
    </citation>
    <scope>NUCLEOTIDE SEQUENCE [LARGE SCALE GENOMIC DNA]</scope>
    <source>
        <strain evidence="5">finn</strain>
    </source>
</reference>
<gene>
    <name evidence="4" type="ORF">BCR36DRAFT_585047</name>
</gene>
<comment type="similarity">
    <text evidence="1">Belongs to the SNAPIN family.</text>
</comment>